<accession>A0ABV8A0T5</accession>
<keyword evidence="7" id="KW-1185">Reference proteome</keyword>
<evidence type="ECO:0000259" key="5">
    <source>
        <dbReference type="Pfam" id="PF23892"/>
    </source>
</evidence>
<dbReference type="Gene3D" id="1.25.40.10">
    <property type="entry name" value="Tetratricopeptide repeat domain"/>
    <property type="match status" value="1"/>
</dbReference>
<dbReference type="Pfam" id="PF23892">
    <property type="entry name" value="Ig_CycH"/>
    <property type="match status" value="1"/>
</dbReference>
<gene>
    <name evidence="6" type="primary">ccmI</name>
    <name evidence="6" type="ORF">ACFOOG_10655</name>
</gene>
<proteinExistence type="predicted"/>
<evidence type="ECO:0000256" key="2">
    <source>
        <dbReference type="ARBA" id="ARBA00022748"/>
    </source>
</evidence>
<dbReference type="InterPro" id="IPR056412">
    <property type="entry name" value="Ig_CycH"/>
</dbReference>
<dbReference type="RefSeq" id="WP_380696309.1">
    <property type="nucleotide sequence ID" value="NZ_JBHRYR010000003.1"/>
</dbReference>
<dbReference type="InterPro" id="IPR011990">
    <property type="entry name" value="TPR-like_helical_dom_sf"/>
</dbReference>
<comment type="subcellular location">
    <subcellularLocation>
        <location evidence="1">Cell envelope</location>
    </subcellularLocation>
</comment>
<dbReference type="Pfam" id="PF13432">
    <property type="entry name" value="TPR_16"/>
    <property type="match status" value="2"/>
</dbReference>
<dbReference type="EMBL" id="JBHRYR010000003">
    <property type="protein sequence ID" value="MFC3853292.1"/>
    <property type="molecule type" value="Genomic_DNA"/>
</dbReference>
<protein>
    <submittedName>
        <fullName evidence="6">C-type cytochrome biogenesis protein CcmI</fullName>
    </submittedName>
</protein>
<dbReference type="Proteomes" id="UP001595617">
    <property type="component" value="Unassembled WGS sequence"/>
</dbReference>
<keyword evidence="4" id="KW-0472">Membrane</keyword>
<keyword evidence="4" id="KW-0812">Transmembrane</keyword>
<sequence>MTLWIMLLVLTALAALFIAYPAVYGAQRDIILARNSDRLAAYDARRAEIAEEQAMGALDEQQAAILLAELDKNLLAETGTAEATLRARGRLHWPWAVVATLLVSVAALSLYQRLGAQETLALYEKAQVRGESEADFMAFMSAYEDYVLGKANPTTEDWFLLADAYTQAGRFPEAIQAYDRVEANYRAQGEYDPLDLSMILTARGQLHFFLAGQTWTEALERDFREAIRLDPENVRAMGTLGIAYFADGEYQKAIDIWTVFAELTPEGSERDIVLAGIQAAQEQLGGEANIPILASTTQRVEVVFTPLPAGISADAVVFVLARPVGERMPVAVQRHRVGELPSRLILTDRDRMNDDARLSDYDTVEVTAFISPGGTANAAQATHEAPMLQVNTEGDDAAVMLSFSPIAR</sequence>
<evidence type="ECO:0000313" key="7">
    <source>
        <dbReference type="Proteomes" id="UP001595617"/>
    </source>
</evidence>
<feature type="domain" description="Cytochrome c-type biogenesis protein H Ig-like" evidence="5">
    <location>
        <begin position="307"/>
        <end position="396"/>
    </location>
</feature>
<evidence type="ECO:0000313" key="6">
    <source>
        <dbReference type="EMBL" id="MFC3853292.1"/>
    </source>
</evidence>
<feature type="transmembrane region" description="Helical" evidence="4">
    <location>
        <begin position="93"/>
        <end position="111"/>
    </location>
</feature>
<dbReference type="PANTHER" id="PTHR47870:SF1">
    <property type="entry name" value="CYTOCHROME C-TYPE BIOGENESIS PROTEIN CCMH"/>
    <property type="match status" value="1"/>
</dbReference>
<feature type="repeat" description="TPR" evidence="3">
    <location>
        <begin position="234"/>
        <end position="267"/>
    </location>
</feature>
<dbReference type="InterPro" id="IPR019734">
    <property type="entry name" value="TPR_rpt"/>
</dbReference>
<dbReference type="InterPro" id="IPR017560">
    <property type="entry name" value="Cyt_c_biogenesis_CcmI"/>
</dbReference>
<evidence type="ECO:0000256" key="1">
    <source>
        <dbReference type="ARBA" id="ARBA00004196"/>
    </source>
</evidence>
<dbReference type="PANTHER" id="PTHR47870">
    <property type="entry name" value="CYTOCHROME C-TYPE BIOGENESIS PROTEIN CCMH"/>
    <property type="match status" value="1"/>
</dbReference>
<name>A0ABV8A0T5_9GAMM</name>
<dbReference type="NCBIfam" id="TIGR03142">
    <property type="entry name" value="cytochro_ccmI"/>
    <property type="match status" value="1"/>
</dbReference>
<dbReference type="InterPro" id="IPR051263">
    <property type="entry name" value="C-type_cytochrome_biogenesis"/>
</dbReference>
<keyword evidence="4" id="KW-1133">Transmembrane helix</keyword>
<evidence type="ECO:0000256" key="4">
    <source>
        <dbReference type="SAM" id="Phobius"/>
    </source>
</evidence>
<reference evidence="7" key="1">
    <citation type="journal article" date="2019" name="Int. J. Syst. Evol. Microbiol.">
        <title>The Global Catalogue of Microorganisms (GCM) 10K type strain sequencing project: providing services to taxonomists for standard genome sequencing and annotation.</title>
        <authorList>
            <consortium name="The Broad Institute Genomics Platform"/>
            <consortium name="The Broad Institute Genome Sequencing Center for Infectious Disease"/>
            <person name="Wu L."/>
            <person name="Ma J."/>
        </authorList>
    </citation>
    <scope>NUCLEOTIDE SEQUENCE [LARGE SCALE GENOMIC DNA]</scope>
    <source>
        <strain evidence="7">IBRC 10765</strain>
    </source>
</reference>
<evidence type="ECO:0000256" key="3">
    <source>
        <dbReference type="PROSITE-ProRule" id="PRU00339"/>
    </source>
</evidence>
<dbReference type="PROSITE" id="PS50005">
    <property type="entry name" value="TPR"/>
    <property type="match status" value="1"/>
</dbReference>
<organism evidence="6 7">
    <name type="scientific">Saccharospirillum mangrovi</name>
    <dbReference type="NCBI Taxonomy" id="2161747"/>
    <lineage>
        <taxon>Bacteria</taxon>
        <taxon>Pseudomonadati</taxon>
        <taxon>Pseudomonadota</taxon>
        <taxon>Gammaproteobacteria</taxon>
        <taxon>Oceanospirillales</taxon>
        <taxon>Saccharospirillaceae</taxon>
        <taxon>Saccharospirillum</taxon>
    </lineage>
</organism>
<keyword evidence="2" id="KW-0201">Cytochrome c-type biogenesis</keyword>
<dbReference type="SUPFAM" id="SSF48452">
    <property type="entry name" value="TPR-like"/>
    <property type="match status" value="1"/>
</dbReference>
<comment type="caution">
    <text evidence="6">The sequence shown here is derived from an EMBL/GenBank/DDBJ whole genome shotgun (WGS) entry which is preliminary data.</text>
</comment>
<keyword evidence="3" id="KW-0802">TPR repeat</keyword>